<keyword evidence="7" id="KW-0647">Proteasome</keyword>
<dbReference type="EMBL" id="KB454499">
    <property type="protein sequence ID" value="EME30519.1"/>
    <property type="molecule type" value="Genomic_DNA"/>
</dbReference>
<name>M2Y3X0_GALSU</name>
<dbReference type="GO" id="GO:0005737">
    <property type="term" value="C:cytoplasm"/>
    <property type="evidence" value="ECO:0007669"/>
    <property type="project" value="UniProtKB-SubCell"/>
</dbReference>
<dbReference type="Proteomes" id="UP000030680">
    <property type="component" value="Unassembled WGS sequence"/>
</dbReference>
<dbReference type="OMA" id="RSKYHIE"/>
<evidence type="ECO:0000256" key="3">
    <source>
        <dbReference type="ARBA" id="ARBA00006914"/>
    </source>
</evidence>
<dbReference type="CDD" id="cd19502">
    <property type="entry name" value="RecA-like_PAN_like"/>
    <property type="match status" value="1"/>
</dbReference>
<keyword evidence="5 10" id="KW-0547">Nucleotide-binding</keyword>
<dbReference type="InterPro" id="IPR003593">
    <property type="entry name" value="AAA+_ATPase"/>
</dbReference>
<dbReference type="Gene3D" id="2.40.50.140">
    <property type="entry name" value="Nucleic acid-binding proteins"/>
    <property type="match status" value="1"/>
</dbReference>
<organism evidence="12 13">
    <name type="scientific">Galdieria sulphuraria</name>
    <name type="common">Red alga</name>
    <dbReference type="NCBI Taxonomy" id="130081"/>
    <lineage>
        <taxon>Eukaryota</taxon>
        <taxon>Rhodophyta</taxon>
        <taxon>Bangiophyceae</taxon>
        <taxon>Galdieriales</taxon>
        <taxon>Galdieriaceae</taxon>
        <taxon>Galdieria</taxon>
    </lineage>
</organism>
<evidence type="ECO:0000256" key="1">
    <source>
        <dbReference type="ARBA" id="ARBA00004123"/>
    </source>
</evidence>
<accession>M2Y3X0</accession>
<evidence type="ECO:0000256" key="10">
    <source>
        <dbReference type="RuleBase" id="RU003651"/>
    </source>
</evidence>
<protein>
    <submittedName>
        <fullName evidence="12">AAA-type ATPase</fullName>
    </submittedName>
</protein>
<dbReference type="STRING" id="130081.M2Y3X0"/>
<dbReference type="InterPro" id="IPR050221">
    <property type="entry name" value="26S_Proteasome_ATPase"/>
</dbReference>
<dbReference type="GO" id="GO:0016887">
    <property type="term" value="F:ATP hydrolysis activity"/>
    <property type="evidence" value="ECO:0007669"/>
    <property type="project" value="InterPro"/>
</dbReference>
<dbReference type="RefSeq" id="XP_005707039.1">
    <property type="nucleotide sequence ID" value="XM_005706982.1"/>
</dbReference>
<dbReference type="Gene3D" id="3.40.50.300">
    <property type="entry name" value="P-loop containing nucleotide triphosphate hydrolases"/>
    <property type="match status" value="1"/>
</dbReference>
<reference evidence="13" key="1">
    <citation type="journal article" date="2013" name="Science">
        <title>Gene transfer from bacteria and archaea facilitated evolution of an extremophilic eukaryote.</title>
        <authorList>
            <person name="Schonknecht G."/>
            <person name="Chen W.H."/>
            <person name="Ternes C.M."/>
            <person name="Barbier G.G."/>
            <person name="Shrestha R.P."/>
            <person name="Stanke M."/>
            <person name="Brautigam A."/>
            <person name="Baker B.J."/>
            <person name="Banfield J.F."/>
            <person name="Garavito R.M."/>
            <person name="Carr K."/>
            <person name="Wilkerson C."/>
            <person name="Rensing S.A."/>
            <person name="Gagneul D."/>
            <person name="Dickenson N.E."/>
            <person name="Oesterhelt C."/>
            <person name="Lercher M.J."/>
            <person name="Weber A.P."/>
        </authorList>
    </citation>
    <scope>NUCLEOTIDE SEQUENCE [LARGE SCALE GENOMIC DNA]</scope>
    <source>
        <strain evidence="13">074W</strain>
    </source>
</reference>
<feature type="domain" description="AAA+ ATPase" evidence="11">
    <location>
        <begin position="201"/>
        <end position="340"/>
    </location>
</feature>
<dbReference type="GeneID" id="17089243"/>
<dbReference type="SMART" id="SM00382">
    <property type="entry name" value="AAA"/>
    <property type="match status" value="1"/>
</dbReference>
<dbReference type="InterPro" id="IPR048723">
    <property type="entry name" value="OB_PRS7"/>
</dbReference>
<dbReference type="OrthoDB" id="1937997at2759"/>
<evidence type="ECO:0000256" key="9">
    <source>
        <dbReference type="ARBA" id="ARBA00024661"/>
    </source>
</evidence>
<keyword evidence="4" id="KW-0963">Cytoplasm</keyword>
<keyword evidence="8" id="KW-0539">Nucleus</keyword>
<dbReference type="AlphaFoldDB" id="M2Y3X0"/>
<evidence type="ECO:0000259" key="11">
    <source>
        <dbReference type="SMART" id="SM00382"/>
    </source>
</evidence>
<dbReference type="SUPFAM" id="SSF52540">
    <property type="entry name" value="P-loop containing nucleoside triphosphate hydrolases"/>
    <property type="match status" value="1"/>
</dbReference>
<dbReference type="GO" id="GO:0005634">
    <property type="term" value="C:nucleus"/>
    <property type="evidence" value="ECO:0007669"/>
    <property type="project" value="UniProtKB-SubCell"/>
</dbReference>
<evidence type="ECO:0000313" key="13">
    <source>
        <dbReference type="Proteomes" id="UP000030680"/>
    </source>
</evidence>
<evidence type="ECO:0000256" key="7">
    <source>
        <dbReference type="ARBA" id="ARBA00022942"/>
    </source>
</evidence>
<dbReference type="InterPro" id="IPR012340">
    <property type="entry name" value="NA-bd_OB-fold"/>
</dbReference>
<dbReference type="GO" id="GO:0005524">
    <property type="term" value="F:ATP binding"/>
    <property type="evidence" value="ECO:0007669"/>
    <property type="project" value="UniProtKB-KW"/>
</dbReference>
<dbReference type="PANTHER" id="PTHR23073">
    <property type="entry name" value="26S PROTEASOME REGULATORY SUBUNIT"/>
    <property type="match status" value="1"/>
</dbReference>
<comment type="function">
    <text evidence="9">The 26S proteasome is involved in the ATP-dependent degradation of ubiquitinated proteins. The regulatory (or ATPase) complex confers ATP dependency and substrate specificity to the 26S complex.</text>
</comment>
<dbReference type="Gene3D" id="1.10.8.60">
    <property type="match status" value="1"/>
</dbReference>
<dbReference type="PROSITE" id="PS00674">
    <property type="entry name" value="AAA"/>
    <property type="match status" value="1"/>
</dbReference>
<evidence type="ECO:0000256" key="5">
    <source>
        <dbReference type="ARBA" id="ARBA00022741"/>
    </source>
</evidence>
<dbReference type="Pfam" id="PF00004">
    <property type="entry name" value="AAA"/>
    <property type="match status" value="1"/>
</dbReference>
<comment type="similarity">
    <text evidence="3 10">Belongs to the AAA ATPase family.</text>
</comment>
<dbReference type="eggNOG" id="KOG0729">
    <property type="taxonomic scope" value="Eukaryota"/>
</dbReference>
<dbReference type="FunFam" id="2.40.50.140:FF:000037">
    <property type="entry name" value="26S protease regulatory subunit 7"/>
    <property type="match status" value="1"/>
</dbReference>
<evidence type="ECO:0000256" key="4">
    <source>
        <dbReference type="ARBA" id="ARBA00022490"/>
    </source>
</evidence>
<evidence type="ECO:0000256" key="8">
    <source>
        <dbReference type="ARBA" id="ARBA00023242"/>
    </source>
</evidence>
<evidence type="ECO:0000256" key="6">
    <source>
        <dbReference type="ARBA" id="ARBA00022840"/>
    </source>
</evidence>
<dbReference type="InterPro" id="IPR003959">
    <property type="entry name" value="ATPase_AAA_core"/>
</dbReference>
<dbReference type="InterPro" id="IPR003960">
    <property type="entry name" value="ATPase_AAA_CS"/>
</dbReference>
<evidence type="ECO:0000313" key="12">
    <source>
        <dbReference type="EMBL" id="EME30519.1"/>
    </source>
</evidence>
<dbReference type="Pfam" id="PF21236">
    <property type="entry name" value="OB_PRS7"/>
    <property type="match status" value="1"/>
</dbReference>
<dbReference type="FunFam" id="1.10.8.60:FF:000005">
    <property type="entry name" value="26S protease regulatory subunit 7"/>
    <property type="match status" value="1"/>
</dbReference>
<dbReference type="InterPro" id="IPR041569">
    <property type="entry name" value="AAA_lid_3"/>
</dbReference>
<gene>
    <name evidence="12" type="ORF">Gasu_21910</name>
</gene>
<dbReference type="InterPro" id="IPR027417">
    <property type="entry name" value="P-loop_NTPase"/>
</dbReference>
<dbReference type="GO" id="GO:0000502">
    <property type="term" value="C:proteasome complex"/>
    <property type="evidence" value="ECO:0007669"/>
    <property type="project" value="UniProtKB-KW"/>
</dbReference>
<dbReference type="FunFam" id="3.40.50.300:FF:000027">
    <property type="entry name" value="26S protease regulatory subunit 7"/>
    <property type="match status" value="1"/>
</dbReference>
<keyword evidence="13" id="KW-1185">Reference proteome</keyword>
<proteinExistence type="inferred from homology"/>
<comment type="subcellular location">
    <subcellularLocation>
        <location evidence="2">Cytoplasm</location>
    </subcellularLocation>
    <subcellularLocation>
        <location evidence="1">Nucleus</location>
    </subcellularLocation>
</comment>
<dbReference type="KEGG" id="gsl:Gasu_21910"/>
<dbReference type="Pfam" id="PF17862">
    <property type="entry name" value="AAA_lid_3"/>
    <property type="match status" value="1"/>
</dbReference>
<keyword evidence="6 10" id="KW-0067">ATP-binding</keyword>
<evidence type="ECO:0000256" key="2">
    <source>
        <dbReference type="ARBA" id="ARBA00004496"/>
    </source>
</evidence>
<sequence>MTAQNKETEKPNHGSSALDEKDIALMKSYGLGPYALNIRKLEQEVKDKLTHINQICGIKESDTGLAPPSQWDLVADRQTMQEEQPLQVARCTKIINPNTEDAKYMINVKQIAKFVVGLGEKVAPTDIEEGMRVGVDRNKYQIQIPLPPKIDPSVTMMTVEEKPDVTYNDVGGSKEQIEKIREVVELPLLNPEKFIALGIDPPKGVLLYGPPGTGKTLLARAVANRTDACFIRVIGSELVQKYVGEGARMVRELFQMARSKKACIIFFDEIDAIGGARFDDGAGGDNEVQRTMLEIVNQLDGFDARGNIKVLMATNRPDTLDPALLRPGRLDRKIEFGLPDLEGRTHIFRIHAKSMNCERGIRFELLARLCPNTTGADIRSICTEAGMFAIRARRKTVTEKDFLQAIDKVVKGYAKFSYVSKYMIFN</sequence>
<dbReference type="Gramene" id="EME30519">
    <property type="protein sequence ID" value="EME30519"/>
    <property type="gene ID" value="Gasu_21910"/>
</dbReference>